<organism evidence="2 3">
    <name type="scientific">Knufia obscura</name>
    <dbReference type="NCBI Taxonomy" id="1635080"/>
    <lineage>
        <taxon>Eukaryota</taxon>
        <taxon>Fungi</taxon>
        <taxon>Dikarya</taxon>
        <taxon>Ascomycota</taxon>
        <taxon>Pezizomycotina</taxon>
        <taxon>Eurotiomycetes</taxon>
        <taxon>Chaetothyriomycetidae</taxon>
        <taxon>Chaetothyriales</taxon>
        <taxon>Trichomeriaceae</taxon>
        <taxon>Knufia</taxon>
    </lineage>
</organism>
<dbReference type="GeneID" id="89995641"/>
<comment type="caution">
    <text evidence="2">The sequence shown here is derived from an EMBL/GenBank/DDBJ whole genome shotgun (WGS) entry which is preliminary data.</text>
</comment>
<protein>
    <submittedName>
        <fullName evidence="2">Uncharacterized protein</fullName>
    </submittedName>
</protein>
<gene>
    <name evidence="2" type="ORF">PMZ80_002192</name>
</gene>
<feature type="region of interest" description="Disordered" evidence="1">
    <location>
        <begin position="1"/>
        <end position="38"/>
    </location>
</feature>
<proteinExistence type="predicted"/>
<evidence type="ECO:0000313" key="2">
    <source>
        <dbReference type="EMBL" id="KAK5944989.1"/>
    </source>
</evidence>
<reference evidence="2 3" key="1">
    <citation type="journal article" date="2023" name="Res Sq">
        <title>Genomic and morphological characterization of Knufia obscura isolated from the Mars 2020 spacecraft assembly facility.</title>
        <authorList>
            <person name="Chander A.M."/>
            <person name="Teixeira M.M."/>
            <person name="Singh N.K."/>
            <person name="Williams M.P."/>
            <person name="Parker C.W."/>
            <person name="Leo P."/>
            <person name="Stajich J.E."/>
            <person name="Torok T."/>
            <person name="Tighe S."/>
            <person name="Mason C.E."/>
            <person name="Venkateswaran K."/>
        </authorList>
    </citation>
    <scope>NUCLEOTIDE SEQUENCE [LARGE SCALE GENOMIC DNA]</scope>
    <source>
        <strain evidence="2 3">CCFEE 5817</strain>
    </source>
</reference>
<evidence type="ECO:0000313" key="3">
    <source>
        <dbReference type="Proteomes" id="UP001334248"/>
    </source>
</evidence>
<sequence>MSRHAASQSNTGPQQYQLMSSESPADQAKSMSQNNKDQLISSLKTHKVNTITELRRIEKIFAYLNSEEVTEPMTAAWAHYVNSNNLLNELRNLTKKIPFSSECLDEAKTLVVADPTSVRSWNYCWLVLVKMEKE</sequence>
<accession>A0ABR0RXL3</accession>
<name>A0ABR0RXL3_9EURO</name>
<keyword evidence="3" id="KW-1185">Reference proteome</keyword>
<evidence type="ECO:0000256" key="1">
    <source>
        <dbReference type="SAM" id="MobiDB-lite"/>
    </source>
</evidence>
<dbReference type="EMBL" id="JAVHJV010000002">
    <property type="protein sequence ID" value="KAK5944989.1"/>
    <property type="molecule type" value="Genomic_DNA"/>
</dbReference>
<dbReference type="RefSeq" id="XP_064733079.1">
    <property type="nucleotide sequence ID" value="XM_064870626.1"/>
</dbReference>
<dbReference type="Proteomes" id="UP001334248">
    <property type="component" value="Unassembled WGS sequence"/>
</dbReference>